<evidence type="ECO:0000256" key="4">
    <source>
        <dbReference type="ARBA" id="ARBA00022576"/>
    </source>
</evidence>
<dbReference type="GO" id="GO:0030170">
    <property type="term" value="F:pyridoxal phosphate binding"/>
    <property type="evidence" value="ECO:0007669"/>
    <property type="project" value="InterPro"/>
</dbReference>
<dbReference type="SUPFAM" id="SSF53383">
    <property type="entry name" value="PLP-dependent transferases"/>
    <property type="match status" value="1"/>
</dbReference>
<dbReference type="PRINTS" id="PR00799">
    <property type="entry name" value="TRANSAMINASE"/>
</dbReference>
<dbReference type="Gene3D" id="3.40.640.10">
    <property type="entry name" value="Type I PLP-dependent aspartate aminotransferase-like (Major domain)"/>
    <property type="match status" value="1"/>
</dbReference>
<dbReference type="Proteomes" id="UP001162162">
    <property type="component" value="Unassembled WGS sequence"/>
</dbReference>
<dbReference type="InterPro" id="IPR015421">
    <property type="entry name" value="PyrdxlP-dep_Trfase_major"/>
</dbReference>
<dbReference type="NCBIfam" id="NF006719">
    <property type="entry name" value="PRK09257.1"/>
    <property type="match status" value="1"/>
</dbReference>
<proteinExistence type="inferred from homology"/>
<dbReference type="EC" id="2.6.1.1" evidence="7"/>
<dbReference type="Pfam" id="PF00155">
    <property type="entry name" value="Aminotran_1_2"/>
    <property type="match status" value="1"/>
</dbReference>
<keyword evidence="10" id="KW-1185">Reference proteome</keyword>
<comment type="caution">
    <text evidence="9">The sequence shown here is derived from an EMBL/GenBank/DDBJ whole genome shotgun (WGS) entry which is preliminary data.</text>
</comment>
<comment type="cofactor">
    <cofactor evidence="1">
        <name>pyridoxal 5'-phosphate</name>
        <dbReference type="ChEBI" id="CHEBI:597326"/>
    </cofactor>
</comment>
<comment type="miscellaneous">
    <text evidence="7">In eukaryotes there are cytoplasmic, mitochondrial and chloroplastic isozymes.</text>
</comment>
<dbReference type="GO" id="GO:0004069">
    <property type="term" value="F:L-aspartate:2-oxoglutarate aminotransferase activity"/>
    <property type="evidence" value="ECO:0007669"/>
    <property type="project" value="UniProtKB-EC"/>
</dbReference>
<dbReference type="InterPro" id="IPR004839">
    <property type="entry name" value="Aminotransferase_I/II_large"/>
</dbReference>
<dbReference type="AlphaFoldDB" id="A0AAV8YKQ9"/>
<evidence type="ECO:0000256" key="6">
    <source>
        <dbReference type="ARBA" id="ARBA00022898"/>
    </source>
</evidence>
<evidence type="ECO:0000256" key="2">
    <source>
        <dbReference type="ARBA" id="ARBA00007441"/>
    </source>
</evidence>
<evidence type="ECO:0000313" key="10">
    <source>
        <dbReference type="Proteomes" id="UP001162162"/>
    </source>
</evidence>
<reference evidence="9" key="1">
    <citation type="journal article" date="2023" name="Insect Mol. Biol.">
        <title>Genome sequencing provides insights into the evolution of gene families encoding plant cell wall-degrading enzymes in longhorned beetles.</title>
        <authorList>
            <person name="Shin N.R."/>
            <person name="Okamura Y."/>
            <person name="Kirsch R."/>
            <person name="Pauchet Y."/>
        </authorList>
    </citation>
    <scope>NUCLEOTIDE SEQUENCE</scope>
    <source>
        <strain evidence="9">AMC_N1</strain>
    </source>
</reference>
<dbReference type="InterPro" id="IPR000796">
    <property type="entry name" value="Asp_trans"/>
</dbReference>
<accession>A0AAV8YKQ9</accession>
<keyword evidence="5 7" id="KW-0808">Transferase</keyword>
<name>A0AAV8YKQ9_9CUCU</name>
<dbReference type="PROSITE" id="PS00105">
    <property type="entry name" value="AA_TRANSFER_CLASS_1"/>
    <property type="match status" value="1"/>
</dbReference>
<dbReference type="InterPro" id="IPR015422">
    <property type="entry name" value="PyrdxlP-dep_Trfase_small"/>
</dbReference>
<feature type="domain" description="Aminotransferase class I/classII large" evidence="8">
    <location>
        <begin position="28"/>
        <end position="397"/>
    </location>
</feature>
<dbReference type="EMBL" id="JAPWTK010000078">
    <property type="protein sequence ID" value="KAJ8951861.1"/>
    <property type="molecule type" value="Genomic_DNA"/>
</dbReference>
<evidence type="ECO:0000256" key="5">
    <source>
        <dbReference type="ARBA" id="ARBA00022679"/>
    </source>
</evidence>
<protein>
    <recommendedName>
        <fullName evidence="7">Aspartate aminotransferase</fullName>
        <ecNumber evidence="7">2.6.1.1</ecNumber>
    </recommendedName>
</protein>
<comment type="catalytic activity">
    <reaction evidence="7">
        <text>L-aspartate + 2-oxoglutarate = oxaloacetate + L-glutamate</text>
        <dbReference type="Rhea" id="RHEA:21824"/>
        <dbReference type="ChEBI" id="CHEBI:16452"/>
        <dbReference type="ChEBI" id="CHEBI:16810"/>
        <dbReference type="ChEBI" id="CHEBI:29985"/>
        <dbReference type="ChEBI" id="CHEBI:29991"/>
        <dbReference type="EC" id="2.6.1.1"/>
    </reaction>
</comment>
<evidence type="ECO:0000313" key="9">
    <source>
        <dbReference type="EMBL" id="KAJ8951861.1"/>
    </source>
</evidence>
<dbReference type="GO" id="GO:0005829">
    <property type="term" value="C:cytosol"/>
    <property type="evidence" value="ECO:0007669"/>
    <property type="project" value="TreeGrafter"/>
</dbReference>
<evidence type="ECO:0000256" key="7">
    <source>
        <dbReference type="RuleBase" id="RU000480"/>
    </source>
</evidence>
<evidence type="ECO:0000256" key="1">
    <source>
        <dbReference type="ARBA" id="ARBA00001933"/>
    </source>
</evidence>
<dbReference type="InterPro" id="IPR015424">
    <property type="entry name" value="PyrdxlP-dep_Trfase"/>
</dbReference>
<comment type="subunit">
    <text evidence="3 7">Homodimer.</text>
</comment>
<dbReference type="InterPro" id="IPR004838">
    <property type="entry name" value="NHTrfase_class1_PyrdxlP-BS"/>
</dbReference>
<dbReference type="Gene3D" id="3.90.1150.10">
    <property type="entry name" value="Aspartate Aminotransferase, domain 1"/>
    <property type="match status" value="1"/>
</dbReference>
<dbReference type="PANTHER" id="PTHR11879">
    <property type="entry name" value="ASPARTATE AMINOTRANSFERASE"/>
    <property type="match status" value="1"/>
</dbReference>
<evidence type="ECO:0000259" key="8">
    <source>
        <dbReference type="Pfam" id="PF00155"/>
    </source>
</evidence>
<keyword evidence="6" id="KW-0663">Pyridoxal phosphate</keyword>
<comment type="similarity">
    <text evidence="2">Belongs to the class-I pyridoxal-phosphate-dependent aminotransferase family.</text>
</comment>
<organism evidence="9 10">
    <name type="scientific">Aromia moschata</name>
    <dbReference type="NCBI Taxonomy" id="1265417"/>
    <lineage>
        <taxon>Eukaryota</taxon>
        <taxon>Metazoa</taxon>
        <taxon>Ecdysozoa</taxon>
        <taxon>Arthropoda</taxon>
        <taxon>Hexapoda</taxon>
        <taxon>Insecta</taxon>
        <taxon>Pterygota</taxon>
        <taxon>Neoptera</taxon>
        <taxon>Endopterygota</taxon>
        <taxon>Coleoptera</taxon>
        <taxon>Polyphaga</taxon>
        <taxon>Cucujiformia</taxon>
        <taxon>Chrysomeloidea</taxon>
        <taxon>Cerambycidae</taxon>
        <taxon>Cerambycinae</taxon>
        <taxon>Callichromatini</taxon>
        <taxon>Aromia</taxon>
    </lineage>
</organism>
<evidence type="ECO:0000256" key="3">
    <source>
        <dbReference type="ARBA" id="ARBA00011738"/>
    </source>
</evidence>
<keyword evidence="4 7" id="KW-0032">Aminotransferase</keyword>
<dbReference type="PANTHER" id="PTHR11879:SF55">
    <property type="entry name" value="GLUTAMATE OXALOACETATE TRANSAMINASE 1, ISOFORM B"/>
    <property type="match status" value="1"/>
</dbReference>
<gene>
    <name evidence="9" type="ORF">NQ318_019837</name>
</gene>
<sequence>MSFFSEVKTHSIDVFELFMRFHRDTHENKLNLAIGVAYRDDSGLPWTLPVVRTAEQTVAEDENLDNEYLPVLGLEEFTTAATRWLLGSDSIAVVEKRAFGVQSISGANALRLGAEFLSQVLGKTVFYYSNPTWRSHELLFKNGGMAEARQYRYWSEKTKNLDFDGLLEDLESAPRGSVVILHACAQNPTGCDPTEDQWRRIAGVMREKGLFPFFDTALQGFASGDLVRDAFAVRLFERMGFELFCAQSFSKNLGLYNERVGNLVVVLNDPKLVDPVKSQFTLIVRGMYSNPPSHGARIASYILNNTNLYDKWQDNVLTMFTRMKEMRGSLRGALEQLGAPGDWSLITRQVGMACDTGLTESQCEVLIERHHIYVLKSGRFNICAVTSANVDLIAKAIYDVFTS</sequence>
<dbReference type="GO" id="GO:0006532">
    <property type="term" value="P:aspartate biosynthetic process"/>
    <property type="evidence" value="ECO:0007669"/>
    <property type="project" value="TreeGrafter"/>
</dbReference>
<dbReference type="FunFam" id="3.40.640.10:FF:000066">
    <property type="entry name" value="Aspartate aminotransferase"/>
    <property type="match status" value="1"/>
</dbReference>
<dbReference type="CDD" id="cd00609">
    <property type="entry name" value="AAT_like"/>
    <property type="match status" value="1"/>
</dbReference>